<dbReference type="InterPro" id="IPR005269">
    <property type="entry name" value="LOG"/>
</dbReference>
<name>A0A3N9U6M9_9BACI</name>
<dbReference type="PANTHER" id="PTHR31223:SF70">
    <property type="entry name" value="LOG FAMILY PROTEIN YJL055W"/>
    <property type="match status" value="1"/>
</dbReference>
<dbReference type="RefSeq" id="WP_124766835.1">
    <property type="nucleotide sequence ID" value="NZ_JAFBDY010000031.1"/>
</dbReference>
<keyword evidence="2" id="KW-0378">Hydrolase</keyword>
<dbReference type="OrthoDB" id="9801098at2"/>
<dbReference type="SUPFAM" id="SSF102405">
    <property type="entry name" value="MCP/YpsA-like"/>
    <property type="match status" value="1"/>
</dbReference>
<reference evidence="3 4" key="1">
    <citation type="journal article" date="2013" name="J. Microbiol.">
        <title>Lysinibacillus chungkukjangi sp. nov., isolated from Chungkukjang, Korean fermented soybean food.</title>
        <authorList>
            <person name="Kim S.J."/>
            <person name="Jang Y.H."/>
            <person name="Hamada M."/>
            <person name="Ahn J.H."/>
            <person name="Weon H.Y."/>
            <person name="Suzuki K."/>
            <person name="Whang K.S."/>
            <person name="Kwon S.W."/>
        </authorList>
    </citation>
    <scope>NUCLEOTIDE SEQUENCE [LARGE SCALE GENOMIC DNA]</scope>
    <source>
        <strain evidence="3 4">MCCC 1A12701</strain>
    </source>
</reference>
<evidence type="ECO:0000256" key="2">
    <source>
        <dbReference type="RuleBase" id="RU363015"/>
    </source>
</evidence>
<evidence type="ECO:0000313" key="4">
    <source>
        <dbReference type="Proteomes" id="UP000274033"/>
    </source>
</evidence>
<organism evidence="3 4">
    <name type="scientific">Lysinibacillus composti</name>
    <dbReference type="NCBI Taxonomy" id="720633"/>
    <lineage>
        <taxon>Bacteria</taxon>
        <taxon>Bacillati</taxon>
        <taxon>Bacillota</taxon>
        <taxon>Bacilli</taxon>
        <taxon>Bacillales</taxon>
        <taxon>Bacillaceae</taxon>
        <taxon>Lysinibacillus</taxon>
    </lineage>
</organism>
<accession>A0A3N9U6M9</accession>
<dbReference type="Proteomes" id="UP000274033">
    <property type="component" value="Unassembled WGS sequence"/>
</dbReference>
<dbReference type="GO" id="GO:0005829">
    <property type="term" value="C:cytosol"/>
    <property type="evidence" value="ECO:0007669"/>
    <property type="project" value="TreeGrafter"/>
</dbReference>
<comment type="similarity">
    <text evidence="1 2">Belongs to the LOG family.</text>
</comment>
<dbReference type="InterPro" id="IPR031100">
    <property type="entry name" value="LOG_fam"/>
</dbReference>
<keyword evidence="2" id="KW-0203">Cytokinin biosynthesis</keyword>
<dbReference type="EC" id="3.2.2.n1" evidence="2"/>
<dbReference type="Pfam" id="PF03641">
    <property type="entry name" value="Lysine_decarbox"/>
    <property type="match status" value="1"/>
</dbReference>
<comment type="caution">
    <text evidence="3">The sequence shown here is derived from an EMBL/GenBank/DDBJ whole genome shotgun (WGS) entry which is preliminary data.</text>
</comment>
<dbReference type="NCBIfam" id="TIGR00730">
    <property type="entry name" value="Rossman fold protein, TIGR00730 family"/>
    <property type="match status" value="1"/>
</dbReference>
<evidence type="ECO:0000313" key="3">
    <source>
        <dbReference type="EMBL" id="RQW72289.1"/>
    </source>
</evidence>
<keyword evidence="4" id="KW-1185">Reference proteome</keyword>
<protein>
    <recommendedName>
        <fullName evidence="2">Cytokinin riboside 5'-monophosphate phosphoribohydrolase</fullName>
        <ecNumber evidence="2">3.2.2.n1</ecNumber>
    </recommendedName>
</protein>
<proteinExistence type="inferred from homology"/>
<dbReference type="AlphaFoldDB" id="A0A3N9U6M9"/>
<evidence type="ECO:0000256" key="1">
    <source>
        <dbReference type="ARBA" id="ARBA00006763"/>
    </source>
</evidence>
<sequence>MRVAVYCGSALGKSSVYAEKARELGTTIANEGIGLVYGGSNYGLMGIVADAALEANGEVVGVMPTHLQTKERVHTALTEIHIVDTMHVRKAKMVDLADAFIALPGGCGTLDEYFEVFTWSQIGLHDKPVILYNINGFYDALIQHFNKMIEEGFIREEQRRILQVATSVEDILTILTPPDELLIKKGS</sequence>
<dbReference type="EMBL" id="RRCT01000029">
    <property type="protein sequence ID" value="RQW72289.1"/>
    <property type="molecule type" value="Genomic_DNA"/>
</dbReference>
<gene>
    <name evidence="3" type="ORF">EBB45_18550</name>
</gene>
<dbReference type="Gene3D" id="3.40.50.450">
    <property type="match status" value="1"/>
</dbReference>
<dbReference type="PANTHER" id="PTHR31223">
    <property type="entry name" value="LOG FAMILY PROTEIN YJL055W"/>
    <property type="match status" value="1"/>
</dbReference>
<dbReference type="GO" id="GO:0009691">
    <property type="term" value="P:cytokinin biosynthetic process"/>
    <property type="evidence" value="ECO:0007669"/>
    <property type="project" value="UniProtKB-UniRule"/>
</dbReference>
<dbReference type="GO" id="GO:0016799">
    <property type="term" value="F:hydrolase activity, hydrolyzing N-glycosyl compounds"/>
    <property type="evidence" value="ECO:0007669"/>
    <property type="project" value="TreeGrafter"/>
</dbReference>